<dbReference type="PROSITE" id="PS50936">
    <property type="entry name" value="ENGC_GTPASE"/>
    <property type="match status" value="1"/>
</dbReference>
<dbReference type="PANTHER" id="PTHR32120:SF10">
    <property type="entry name" value="SMALL RIBOSOMAL SUBUNIT BIOGENESIS GTPASE RSGA"/>
    <property type="match status" value="1"/>
</dbReference>
<feature type="domain" description="EngC GTPase" evidence="12">
    <location>
        <begin position="103"/>
        <end position="249"/>
    </location>
</feature>
<evidence type="ECO:0000256" key="10">
    <source>
        <dbReference type="HAMAP-Rule" id="MF_01820"/>
    </source>
</evidence>
<reference evidence="14 15" key="1">
    <citation type="submission" date="2013-04" db="EMBL/GenBank/DDBJ databases">
        <title>Oceanococcus atlanticus 22II-S10r2 Genome Sequencing.</title>
        <authorList>
            <person name="Lai Q."/>
            <person name="Li G."/>
            <person name="Shao Z."/>
        </authorList>
    </citation>
    <scope>NUCLEOTIDE SEQUENCE [LARGE SCALE GENOMIC DNA]</scope>
    <source>
        <strain evidence="14 15">22II-S10r2</strain>
    </source>
</reference>
<dbReference type="GO" id="GO:0003924">
    <property type="term" value="F:GTPase activity"/>
    <property type="evidence" value="ECO:0007669"/>
    <property type="project" value="UniProtKB-UniRule"/>
</dbReference>
<evidence type="ECO:0000256" key="3">
    <source>
        <dbReference type="ARBA" id="ARBA00022723"/>
    </source>
</evidence>
<keyword evidence="5 10" id="KW-0547">Nucleotide-binding</keyword>
<comment type="subunit">
    <text evidence="10">Monomer. Associates with 30S ribosomal subunit, binds 16S rRNA.</text>
</comment>
<feature type="binding site" evidence="10">
    <location>
        <begin position="194"/>
        <end position="202"/>
    </location>
    <ligand>
        <name>GTP</name>
        <dbReference type="ChEBI" id="CHEBI:37565"/>
    </ligand>
</feature>
<feature type="domain" description="CP-type G" evidence="13">
    <location>
        <begin position="97"/>
        <end position="251"/>
    </location>
</feature>
<evidence type="ECO:0000256" key="1">
    <source>
        <dbReference type="ARBA" id="ARBA00022490"/>
    </source>
</evidence>
<evidence type="ECO:0000256" key="6">
    <source>
        <dbReference type="ARBA" id="ARBA00022801"/>
    </source>
</evidence>
<feature type="region of interest" description="Disordered" evidence="11">
    <location>
        <begin position="314"/>
        <end position="349"/>
    </location>
</feature>
<keyword evidence="9 10" id="KW-0342">GTP-binding</keyword>
<accession>A0A1Y1SCC4</accession>
<evidence type="ECO:0000313" key="14">
    <source>
        <dbReference type="EMBL" id="ORE85975.1"/>
    </source>
</evidence>
<dbReference type="InterPro" id="IPR030378">
    <property type="entry name" value="G_CP_dom"/>
</dbReference>
<dbReference type="NCBIfam" id="TIGR00157">
    <property type="entry name" value="ribosome small subunit-dependent GTPase A"/>
    <property type="match status" value="1"/>
</dbReference>
<dbReference type="AlphaFoldDB" id="A0A1Y1SCC4"/>
<dbReference type="OrthoDB" id="9809485at2"/>
<dbReference type="InterPro" id="IPR010914">
    <property type="entry name" value="RsgA_GTPase_dom"/>
</dbReference>
<dbReference type="GO" id="GO:0042274">
    <property type="term" value="P:ribosomal small subunit biogenesis"/>
    <property type="evidence" value="ECO:0007669"/>
    <property type="project" value="UniProtKB-UniRule"/>
</dbReference>
<dbReference type="CDD" id="cd01854">
    <property type="entry name" value="YjeQ_EngC"/>
    <property type="match status" value="1"/>
</dbReference>
<keyword evidence="2 10" id="KW-0690">Ribosome biogenesis</keyword>
<dbReference type="Gene3D" id="1.10.40.50">
    <property type="entry name" value="Probable gtpase engc, domain 3"/>
    <property type="match status" value="1"/>
</dbReference>
<dbReference type="HAMAP" id="MF_01820">
    <property type="entry name" value="GTPase_RsgA"/>
    <property type="match status" value="1"/>
</dbReference>
<feature type="binding site" evidence="10">
    <location>
        <begin position="142"/>
        <end position="145"/>
    </location>
    <ligand>
        <name>GTP</name>
        <dbReference type="ChEBI" id="CHEBI:37565"/>
    </ligand>
</feature>
<dbReference type="Pfam" id="PF03193">
    <property type="entry name" value="RsgA_GTPase"/>
    <property type="match status" value="1"/>
</dbReference>
<dbReference type="RefSeq" id="WP_158523188.1">
    <property type="nucleotide sequence ID" value="NZ_AQQV01000003.1"/>
</dbReference>
<evidence type="ECO:0000256" key="9">
    <source>
        <dbReference type="ARBA" id="ARBA00023134"/>
    </source>
</evidence>
<dbReference type="GO" id="GO:0005525">
    <property type="term" value="F:GTP binding"/>
    <property type="evidence" value="ECO:0007669"/>
    <property type="project" value="UniProtKB-UniRule"/>
</dbReference>
<dbReference type="STRING" id="1317117.ATO7_11798"/>
<comment type="cofactor">
    <cofactor evidence="10">
        <name>Zn(2+)</name>
        <dbReference type="ChEBI" id="CHEBI:29105"/>
    </cofactor>
    <text evidence="10">Binds 1 zinc ion per subunit.</text>
</comment>
<dbReference type="PANTHER" id="PTHR32120">
    <property type="entry name" value="SMALL RIBOSOMAL SUBUNIT BIOGENESIS GTPASE RSGA"/>
    <property type="match status" value="1"/>
</dbReference>
<evidence type="ECO:0000256" key="5">
    <source>
        <dbReference type="ARBA" id="ARBA00022741"/>
    </source>
</evidence>
<sequence length="349" mass="38341">MNPEQLSRLGFAEHWQAVWQARPDAVPARLARVDRSRAVAWSVDQVFEIDLALYPGKYDLTVGDWLLLEVTDGVALPLERLPRHGCIQRRAAGERADQQLIAANLDTLFIVSSCNTDFSLERLERYLALALDAQVEPVIVLTKMDQCDAVQDYVGPASALSPGLRVEAVNAKDPASVEVLNAWCGAGQTVALVGSSGVGKSTLINALCDDEQDTQQARDGDDKGRHTTTARSLHWLRAGGLIVDTPGMRELQLPGCEDGLDALFEDVVGHLGQCRFNDCAHQGEPGCAIAAAIDSGALSQRRWQSYEKLQREQAQNARSIAERNAHDKTLTRSYKRYQREARGVKGRRS</sequence>
<dbReference type="InterPro" id="IPR004881">
    <property type="entry name" value="Ribosome_biogen_GTPase_RsgA"/>
</dbReference>
<evidence type="ECO:0000256" key="11">
    <source>
        <dbReference type="SAM" id="MobiDB-lite"/>
    </source>
</evidence>
<keyword evidence="7 10" id="KW-0862">Zinc</keyword>
<feature type="binding site" evidence="10">
    <location>
        <position position="287"/>
    </location>
    <ligand>
        <name>Zn(2+)</name>
        <dbReference type="ChEBI" id="CHEBI:29105"/>
    </ligand>
</feature>
<evidence type="ECO:0000259" key="13">
    <source>
        <dbReference type="PROSITE" id="PS51721"/>
    </source>
</evidence>
<evidence type="ECO:0000313" key="15">
    <source>
        <dbReference type="Proteomes" id="UP000192342"/>
    </source>
</evidence>
<gene>
    <name evidence="10" type="primary">rsgA</name>
    <name evidence="14" type="ORF">ATO7_11798</name>
</gene>
<feature type="compositionally biased region" description="Basic and acidic residues" evidence="11">
    <location>
        <begin position="320"/>
        <end position="330"/>
    </location>
</feature>
<organism evidence="14 15">
    <name type="scientific">Oceanococcus atlanticus</name>
    <dbReference type="NCBI Taxonomy" id="1317117"/>
    <lineage>
        <taxon>Bacteria</taxon>
        <taxon>Pseudomonadati</taxon>
        <taxon>Pseudomonadota</taxon>
        <taxon>Gammaproteobacteria</taxon>
        <taxon>Chromatiales</taxon>
        <taxon>Oceanococcaceae</taxon>
        <taxon>Oceanococcus</taxon>
    </lineage>
</organism>
<keyword evidence="8 10" id="KW-0694">RNA-binding</keyword>
<dbReference type="EC" id="3.6.1.-" evidence="10"/>
<feature type="binding site" evidence="10">
    <location>
        <position position="274"/>
    </location>
    <ligand>
        <name>Zn(2+)</name>
        <dbReference type="ChEBI" id="CHEBI:29105"/>
    </ligand>
</feature>
<dbReference type="EMBL" id="AQQV01000003">
    <property type="protein sequence ID" value="ORE85975.1"/>
    <property type="molecule type" value="Genomic_DNA"/>
</dbReference>
<keyword evidence="15" id="KW-1185">Reference proteome</keyword>
<keyword evidence="6 10" id="KW-0378">Hydrolase</keyword>
<keyword evidence="3 10" id="KW-0479">Metal-binding</keyword>
<evidence type="ECO:0000259" key="12">
    <source>
        <dbReference type="PROSITE" id="PS50936"/>
    </source>
</evidence>
<evidence type="ECO:0000256" key="4">
    <source>
        <dbReference type="ARBA" id="ARBA00022730"/>
    </source>
</evidence>
<dbReference type="InterPro" id="IPR027417">
    <property type="entry name" value="P-loop_NTPase"/>
</dbReference>
<comment type="caution">
    <text evidence="14">The sequence shown here is derived from an EMBL/GenBank/DDBJ whole genome shotgun (WGS) entry which is preliminary data.</text>
</comment>
<comment type="subcellular location">
    <subcellularLocation>
        <location evidence="10">Cytoplasm</location>
    </subcellularLocation>
</comment>
<feature type="binding site" evidence="10">
    <location>
        <position position="279"/>
    </location>
    <ligand>
        <name>Zn(2+)</name>
        <dbReference type="ChEBI" id="CHEBI:29105"/>
    </ligand>
</feature>
<keyword evidence="4 10" id="KW-0699">rRNA-binding</keyword>
<feature type="binding site" evidence="10">
    <location>
        <position position="281"/>
    </location>
    <ligand>
        <name>Zn(2+)</name>
        <dbReference type="ChEBI" id="CHEBI:29105"/>
    </ligand>
</feature>
<protein>
    <recommendedName>
        <fullName evidence="10">Small ribosomal subunit biogenesis GTPase RsgA</fullName>
        <ecNumber evidence="10">3.6.1.-</ecNumber>
    </recommendedName>
</protein>
<evidence type="ECO:0000256" key="8">
    <source>
        <dbReference type="ARBA" id="ARBA00022884"/>
    </source>
</evidence>
<dbReference type="Proteomes" id="UP000192342">
    <property type="component" value="Unassembled WGS sequence"/>
</dbReference>
<comment type="similarity">
    <text evidence="10">Belongs to the TRAFAC class YlqF/YawG GTPase family. RsgA subfamily.</text>
</comment>
<comment type="function">
    <text evidence="10">One of several proteins that assist in the late maturation steps of the functional core of the 30S ribosomal subunit. Helps release RbfA from mature subunits. May play a role in the assembly of ribosomal proteins into the subunit. Circularly permuted GTPase that catalyzes slow GTP hydrolysis, GTPase activity is stimulated by the 30S ribosomal subunit.</text>
</comment>
<name>A0A1Y1SCC4_9GAMM</name>
<proteinExistence type="inferred from homology"/>
<dbReference type="GO" id="GO:0019843">
    <property type="term" value="F:rRNA binding"/>
    <property type="evidence" value="ECO:0007669"/>
    <property type="project" value="UniProtKB-KW"/>
</dbReference>
<keyword evidence="1 10" id="KW-0963">Cytoplasm</keyword>
<evidence type="ECO:0000256" key="2">
    <source>
        <dbReference type="ARBA" id="ARBA00022517"/>
    </source>
</evidence>
<dbReference type="Gene3D" id="3.40.50.300">
    <property type="entry name" value="P-loop containing nucleotide triphosphate hydrolases"/>
    <property type="match status" value="1"/>
</dbReference>
<dbReference type="GO" id="GO:0046872">
    <property type="term" value="F:metal ion binding"/>
    <property type="evidence" value="ECO:0007669"/>
    <property type="project" value="UniProtKB-KW"/>
</dbReference>
<evidence type="ECO:0000256" key="7">
    <source>
        <dbReference type="ARBA" id="ARBA00022833"/>
    </source>
</evidence>
<dbReference type="PROSITE" id="PS51721">
    <property type="entry name" value="G_CP"/>
    <property type="match status" value="1"/>
</dbReference>
<dbReference type="GO" id="GO:0005737">
    <property type="term" value="C:cytoplasm"/>
    <property type="evidence" value="ECO:0007669"/>
    <property type="project" value="UniProtKB-SubCell"/>
</dbReference>
<dbReference type="SUPFAM" id="SSF52540">
    <property type="entry name" value="P-loop containing nucleoside triphosphate hydrolases"/>
    <property type="match status" value="1"/>
</dbReference>